<dbReference type="AlphaFoldDB" id="A0A7W6RCY5"/>
<dbReference type="Gene3D" id="3.40.50.1820">
    <property type="entry name" value="alpha/beta hydrolase"/>
    <property type="match status" value="1"/>
</dbReference>
<feature type="domain" description="AB hydrolase-1" evidence="1">
    <location>
        <begin position="21"/>
        <end position="247"/>
    </location>
</feature>
<dbReference type="InterPro" id="IPR029058">
    <property type="entry name" value="AB_hydrolase_fold"/>
</dbReference>
<comment type="caution">
    <text evidence="2">The sequence shown here is derived from an EMBL/GenBank/DDBJ whole genome shotgun (WGS) entry which is preliminary data.</text>
</comment>
<organism evidence="2 3">
    <name type="scientific">Roseospira visakhapatnamensis</name>
    <dbReference type="NCBI Taxonomy" id="390880"/>
    <lineage>
        <taxon>Bacteria</taxon>
        <taxon>Pseudomonadati</taxon>
        <taxon>Pseudomonadota</taxon>
        <taxon>Alphaproteobacteria</taxon>
        <taxon>Rhodospirillales</taxon>
        <taxon>Rhodospirillaceae</taxon>
        <taxon>Roseospira</taxon>
    </lineage>
</organism>
<dbReference type="InterPro" id="IPR000073">
    <property type="entry name" value="AB_hydrolase_1"/>
</dbReference>
<dbReference type="Pfam" id="PF12697">
    <property type="entry name" value="Abhydrolase_6"/>
    <property type="match status" value="1"/>
</dbReference>
<keyword evidence="3" id="KW-1185">Reference proteome</keyword>
<dbReference type="GO" id="GO:0042171">
    <property type="term" value="F:lysophosphatidic acid acyltransferase activity"/>
    <property type="evidence" value="ECO:0007669"/>
    <property type="project" value="TreeGrafter"/>
</dbReference>
<proteinExistence type="predicted"/>
<dbReference type="GO" id="GO:0055088">
    <property type="term" value="P:lipid homeostasis"/>
    <property type="evidence" value="ECO:0007669"/>
    <property type="project" value="TreeGrafter"/>
</dbReference>
<dbReference type="EMBL" id="JACIGK010000012">
    <property type="protein sequence ID" value="MBB4266274.1"/>
    <property type="molecule type" value="Genomic_DNA"/>
</dbReference>
<evidence type="ECO:0000313" key="3">
    <source>
        <dbReference type="Proteomes" id="UP000554286"/>
    </source>
</evidence>
<sequence>MTLEIHVSPPAPGTEAGHPPLVFVHGAFAGAWCWQEFFTPFFSRQGYPTVAFSLRGHGGSDGRVGLDLASLSDFVADLRSVLDTLDRPAVLIGHSMGGMVVQKYLEEGEAAGLVLMASVGPWGLIESSWHMMVANPGLAAGIAMAQSLGKTFLNPAVLYHGLFATPVPAHRAEAYFQRFQPESQRVILDMSWLDVPRRPPASPVPALVMGAELDTFIPASMVRRTARWLDAEEIIVPGMAHAMMLEETWRDAAEPILDWLRETGL</sequence>
<evidence type="ECO:0000313" key="2">
    <source>
        <dbReference type="EMBL" id="MBB4266274.1"/>
    </source>
</evidence>
<dbReference type="GO" id="GO:0006654">
    <property type="term" value="P:phosphatidic acid biosynthetic process"/>
    <property type="evidence" value="ECO:0007669"/>
    <property type="project" value="TreeGrafter"/>
</dbReference>
<accession>A0A7W6RCY5</accession>
<evidence type="ECO:0000259" key="1">
    <source>
        <dbReference type="Pfam" id="PF12697"/>
    </source>
</evidence>
<dbReference type="GO" id="GO:0052689">
    <property type="term" value="F:carboxylic ester hydrolase activity"/>
    <property type="evidence" value="ECO:0007669"/>
    <property type="project" value="TreeGrafter"/>
</dbReference>
<dbReference type="RefSeq" id="WP_184044481.1">
    <property type="nucleotide sequence ID" value="NZ_JACIGK010000012.1"/>
</dbReference>
<protein>
    <submittedName>
        <fullName evidence="2">Pimeloyl-ACP methyl ester carboxylesterase</fullName>
    </submittedName>
</protein>
<dbReference type="PANTHER" id="PTHR42886">
    <property type="entry name" value="RE40534P-RELATED"/>
    <property type="match status" value="1"/>
</dbReference>
<reference evidence="2 3" key="1">
    <citation type="submission" date="2020-08" db="EMBL/GenBank/DDBJ databases">
        <title>Genome sequencing of Purple Non-Sulfur Bacteria from various extreme environments.</title>
        <authorList>
            <person name="Mayer M."/>
        </authorList>
    </citation>
    <scope>NUCLEOTIDE SEQUENCE [LARGE SCALE GENOMIC DNA]</scope>
    <source>
        <strain evidence="2 3">JA131</strain>
    </source>
</reference>
<dbReference type="PANTHER" id="PTHR42886:SF42">
    <property type="entry name" value="ALPHA_BETA-HYDROLASES SUPERFAMILY PROTEIN"/>
    <property type="match status" value="1"/>
</dbReference>
<name>A0A7W6RCY5_9PROT</name>
<dbReference type="SUPFAM" id="SSF53474">
    <property type="entry name" value="alpha/beta-Hydrolases"/>
    <property type="match status" value="1"/>
</dbReference>
<dbReference type="PRINTS" id="PR00111">
    <property type="entry name" value="ABHYDROLASE"/>
</dbReference>
<dbReference type="Proteomes" id="UP000554286">
    <property type="component" value="Unassembled WGS sequence"/>
</dbReference>
<gene>
    <name evidence="2" type="ORF">GGD89_001905</name>
</gene>